<dbReference type="NCBIfam" id="TIGR03901">
    <property type="entry name" value="MYXO-CTERM"/>
    <property type="match status" value="1"/>
</dbReference>
<evidence type="ECO:0000313" key="3">
    <source>
        <dbReference type="Proteomes" id="UP000321595"/>
    </source>
</evidence>
<proteinExistence type="predicted"/>
<feature type="transmembrane region" description="Helical" evidence="1">
    <location>
        <begin position="145"/>
        <end position="163"/>
    </location>
</feature>
<reference evidence="2 3" key="1">
    <citation type="submission" date="2019-08" db="EMBL/GenBank/DDBJ databases">
        <authorList>
            <person name="Liang Q."/>
        </authorList>
    </citation>
    <scope>NUCLEOTIDE SEQUENCE [LARGE SCALE GENOMIC DNA]</scope>
    <source>
        <strain evidence="2 3">V1718</strain>
    </source>
</reference>
<keyword evidence="1" id="KW-1133">Transmembrane helix</keyword>
<dbReference type="NCBIfam" id="TIGR03382">
    <property type="entry name" value="GC_trans_RRR"/>
    <property type="match status" value="1"/>
</dbReference>
<dbReference type="AlphaFoldDB" id="A0A5B8XPT8"/>
<dbReference type="InterPro" id="IPR024038">
    <property type="entry name" value="MYXO-CTERM"/>
</dbReference>
<gene>
    <name evidence="2" type="ORF">FRD01_10235</name>
</gene>
<evidence type="ECO:0000313" key="2">
    <source>
        <dbReference type="EMBL" id="QED27610.1"/>
    </source>
</evidence>
<dbReference type="EMBL" id="CP042467">
    <property type="protein sequence ID" value="QED27610.1"/>
    <property type="molecule type" value="Genomic_DNA"/>
</dbReference>
<organism evidence="2 3">
    <name type="scientific">Microvenator marinus</name>
    <dbReference type="NCBI Taxonomy" id="2600177"/>
    <lineage>
        <taxon>Bacteria</taxon>
        <taxon>Deltaproteobacteria</taxon>
        <taxon>Bradymonadales</taxon>
        <taxon>Microvenatoraceae</taxon>
        <taxon>Microvenator</taxon>
    </lineage>
</organism>
<name>A0A5B8XPT8_9DELT</name>
<keyword evidence="1" id="KW-0812">Transmembrane</keyword>
<protein>
    <submittedName>
        <fullName evidence="2">Uncharacterized protein</fullName>
    </submittedName>
</protein>
<dbReference type="Proteomes" id="UP000321595">
    <property type="component" value="Chromosome"/>
</dbReference>
<dbReference type="KEGG" id="bbae:FRD01_10235"/>
<dbReference type="InterPro" id="IPR017756">
    <property type="entry name" value="TM_Gly-Cys-Arg_CS"/>
</dbReference>
<accession>A0A5B8XPT8</accession>
<keyword evidence="3" id="KW-1185">Reference proteome</keyword>
<sequence>MNLKYGWIKLTPMREVDMKIVAVFFASVLSMTVAQAAFAGCTEDIRVDSFTVEADPAQECLGFEVVGSECVGTADLIITNNCEEEIGYRQETAQPGENLNIQVFREGQTTQEAFTITLGLDDVIVDVEFESTVTKDYEEEDGCTSASGTGFASLFLLGVVGLLRRRKRA</sequence>
<keyword evidence="1" id="KW-0472">Membrane</keyword>
<evidence type="ECO:0000256" key="1">
    <source>
        <dbReference type="SAM" id="Phobius"/>
    </source>
</evidence>